<evidence type="ECO:0000256" key="1">
    <source>
        <dbReference type="SAM" id="MobiDB-lite"/>
    </source>
</evidence>
<sequence length="217" mass="24898">MANQLRSRSLRCSRLLRTLLVGAVVPYAFNAVLFTGGCAPHTVHRRTRTVARNADPPQAQPELPPFQRFPDDYNPDNSDPLDRAIEWFMTLDPETNSRLETVFTLIVLAITVISAKETYEKWLREKTEEDNLRKQKIRRALNPDGWREELFKEEQAEKLKEQQKEQKRGVKDVLEEIYGTDGLEDQFDSRIRPGTRRPPTKSPSPATAGRAKSPKKG</sequence>
<dbReference type="EMBL" id="CAMXCT020006656">
    <property type="protein sequence ID" value="CAL1171161.1"/>
    <property type="molecule type" value="Genomic_DNA"/>
</dbReference>
<dbReference type="AlphaFoldDB" id="A0A9P1GMW5"/>
<feature type="region of interest" description="Disordered" evidence="1">
    <location>
        <begin position="181"/>
        <end position="217"/>
    </location>
</feature>
<protein>
    <submittedName>
        <fullName evidence="2">Uncharacterized protein</fullName>
    </submittedName>
</protein>
<reference evidence="2" key="1">
    <citation type="submission" date="2022-10" db="EMBL/GenBank/DDBJ databases">
        <authorList>
            <person name="Chen Y."/>
            <person name="Dougan E. K."/>
            <person name="Chan C."/>
            <person name="Rhodes N."/>
            <person name="Thang M."/>
        </authorList>
    </citation>
    <scope>NUCLEOTIDE SEQUENCE</scope>
</reference>
<dbReference type="Proteomes" id="UP001152797">
    <property type="component" value="Unassembled WGS sequence"/>
</dbReference>
<accession>A0A9P1GMW5</accession>
<dbReference type="EMBL" id="CAMXCT010006656">
    <property type="protein sequence ID" value="CAI4017786.1"/>
    <property type="molecule type" value="Genomic_DNA"/>
</dbReference>
<dbReference type="OrthoDB" id="429452at2759"/>
<evidence type="ECO:0000313" key="4">
    <source>
        <dbReference type="Proteomes" id="UP001152797"/>
    </source>
</evidence>
<reference evidence="3" key="2">
    <citation type="submission" date="2024-04" db="EMBL/GenBank/DDBJ databases">
        <authorList>
            <person name="Chen Y."/>
            <person name="Shah S."/>
            <person name="Dougan E. K."/>
            <person name="Thang M."/>
            <person name="Chan C."/>
        </authorList>
    </citation>
    <scope>NUCLEOTIDE SEQUENCE [LARGE SCALE GENOMIC DNA]</scope>
</reference>
<evidence type="ECO:0000313" key="2">
    <source>
        <dbReference type="EMBL" id="CAI4017786.1"/>
    </source>
</evidence>
<dbReference type="EMBL" id="CAMXCT030006656">
    <property type="protein sequence ID" value="CAL4805098.1"/>
    <property type="molecule type" value="Genomic_DNA"/>
</dbReference>
<keyword evidence="4" id="KW-1185">Reference proteome</keyword>
<evidence type="ECO:0000313" key="3">
    <source>
        <dbReference type="EMBL" id="CAL1171161.1"/>
    </source>
</evidence>
<name>A0A9P1GMW5_9DINO</name>
<comment type="caution">
    <text evidence="2">The sequence shown here is derived from an EMBL/GenBank/DDBJ whole genome shotgun (WGS) entry which is preliminary data.</text>
</comment>
<gene>
    <name evidence="2" type="ORF">C1SCF055_LOCUS42406</name>
</gene>
<organism evidence="2">
    <name type="scientific">Cladocopium goreaui</name>
    <dbReference type="NCBI Taxonomy" id="2562237"/>
    <lineage>
        <taxon>Eukaryota</taxon>
        <taxon>Sar</taxon>
        <taxon>Alveolata</taxon>
        <taxon>Dinophyceae</taxon>
        <taxon>Suessiales</taxon>
        <taxon>Symbiodiniaceae</taxon>
        <taxon>Cladocopium</taxon>
    </lineage>
</organism>
<proteinExistence type="predicted"/>